<sequence length="363" mass="39625">MGGNGEDNERSVAAHKEAIRYYCEELAVRPVGWAARHLRARRLGQVLEPGSRWKVGYAPDAWCHLSDHLRSRGFEERVLVAAGLSVVTRGGYVIDRFRDRIMFAEHDAELRPVGFIGRGRGGTGAYLNTSTTSVYRKGQTLFGIAEQQRQLAVGAVPVLVEGTFDAVSVGACSNRRRQWCGVSSGGTSWSAEQIAMLRHYSTSDTVIVAFDGDAAGRPAAVRQLGPLGEAFRHVLVADLPHERDPSQILQLGNGVRRLRAQFENTRPLASLAIELELGRWSRVLDHAVGRVSALWAVAGFVAQLPTPLVSDEIGRLSRVLNLDAATVSREVLDAVGQRPARPRVRRELSLSADVDPPLPSLGF</sequence>
<protein>
    <submittedName>
        <fullName evidence="2">DNA primase catalytic core</fullName>
    </submittedName>
</protein>
<evidence type="ECO:0000313" key="2">
    <source>
        <dbReference type="EMBL" id="MBB5841660.1"/>
    </source>
</evidence>
<gene>
    <name evidence="2" type="ORF">HDA39_008394</name>
</gene>
<name>A0A7W9JGZ4_9ACTN</name>
<evidence type="ECO:0000313" key="3">
    <source>
        <dbReference type="Proteomes" id="UP000549971"/>
    </source>
</evidence>
<dbReference type="GO" id="GO:0006269">
    <property type="term" value="P:DNA replication, synthesis of primer"/>
    <property type="evidence" value="ECO:0007669"/>
    <property type="project" value="TreeGrafter"/>
</dbReference>
<feature type="domain" description="DNA primase DNAG catalytic core N-terminal" evidence="1">
    <location>
        <begin position="32"/>
        <end position="147"/>
    </location>
</feature>
<organism evidence="2 3">
    <name type="scientific">Kribbella italica</name>
    <dbReference type="NCBI Taxonomy" id="1540520"/>
    <lineage>
        <taxon>Bacteria</taxon>
        <taxon>Bacillati</taxon>
        <taxon>Actinomycetota</taxon>
        <taxon>Actinomycetes</taxon>
        <taxon>Propionibacteriales</taxon>
        <taxon>Kribbellaceae</taxon>
        <taxon>Kribbella</taxon>
    </lineage>
</organism>
<dbReference type="InterPro" id="IPR037068">
    <property type="entry name" value="DNA_primase_core_N_sf"/>
</dbReference>
<dbReference type="InterPro" id="IPR013264">
    <property type="entry name" value="DNAG_N"/>
</dbReference>
<keyword evidence="3" id="KW-1185">Reference proteome</keyword>
<dbReference type="RefSeq" id="WP_184805288.1">
    <property type="nucleotide sequence ID" value="NZ_JACHMY010000001.1"/>
</dbReference>
<dbReference type="InterPro" id="IPR034151">
    <property type="entry name" value="TOPRIM_DnaG_bac"/>
</dbReference>
<dbReference type="Gene3D" id="3.40.1360.10">
    <property type="match status" value="1"/>
</dbReference>
<dbReference type="InterPro" id="IPR050219">
    <property type="entry name" value="DnaG_primase"/>
</dbReference>
<dbReference type="Pfam" id="PF08275">
    <property type="entry name" value="DNAG_N"/>
    <property type="match status" value="1"/>
</dbReference>
<dbReference type="Pfam" id="PF13155">
    <property type="entry name" value="Toprim_2"/>
    <property type="match status" value="1"/>
</dbReference>
<dbReference type="Proteomes" id="UP000549971">
    <property type="component" value="Unassembled WGS sequence"/>
</dbReference>
<evidence type="ECO:0000259" key="1">
    <source>
        <dbReference type="Pfam" id="PF08275"/>
    </source>
</evidence>
<dbReference type="PANTHER" id="PTHR30313:SF2">
    <property type="entry name" value="DNA PRIMASE"/>
    <property type="match status" value="1"/>
</dbReference>
<proteinExistence type="predicted"/>
<dbReference type="EMBL" id="JACHMY010000001">
    <property type="protein sequence ID" value="MBB5841660.1"/>
    <property type="molecule type" value="Genomic_DNA"/>
</dbReference>
<dbReference type="AlphaFoldDB" id="A0A7W9JGZ4"/>
<dbReference type="PANTHER" id="PTHR30313">
    <property type="entry name" value="DNA PRIMASE"/>
    <property type="match status" value="1"/>
</dbReference>
<reference evidence="2 3" key="1">
    <citation type="submission" date="2020-08" db="EMBL/GenBank/DDBJ databases">
        <title>Sequencing the genomes of 1000 actinobacteria strains.</title>
        <authorList>
            <person name="Klenk H.-P."/>
        </authorList>
    </citation>
    <scope>NUCLEOTIDE SEQUENCE [LARGE SCALE GENOMIC DNA]</scope>
    <source>
        <strain evidence="2 3">DSM 28967</strain>
    </source>
</reference>
<comment type="caution">
    <text evidence="2">The sequence shown here is derived from an EMBL/GenBank/DDBJ whole genome shotgun (WGS) entry which is preliminary data.</text>
</comment>
<dbReference type="Gene3D" id="3.90.980.10">
    <property type="entry name" value="DNA primase, catalytic core, N-terminal domain"/>
    <property type="match status" value="1"/>
</dbReference>
<dbReference type="CDD" id="cd03364">
    <property type="entry name" value="TOPRIM_DnaG_primases"/>
    <property type="match status" value="1"/>
</dbReference>
<dbReference type="SUPFAM" id="SSF56731">
    <property type="entry name" value="DNA primase core"/>
    <property type="match status" value="1"/>
</dbReference>
<dbReference type="GO" id="GO:0005737">
    <property type="term" value="C:cytoplasm"/>
    <property type="evidence" value="ECO:0007669"/>
    <property type="project" value="TreeGrafter"/>
</dbReference>
<accession>A0A7W9JGZ4</accession>